<evidence type="ECO:0000313" key="3">
    <source>
        <dbReference type="Proteomes" id="UP000660729"/>
    </source>
</evidence>
<dbReference type="OrthoDB" id="3485059at2759"/>
<feature type="signal peptide" evidence="1">
    <location>
        <begin position="1"/>
        <end position="16"/>
    </location>
</feature>
<organism evidence="2 3">
    <name type="scientific">Pseudocercospora fuligena</name>
    <dbReference type="NCBI Taxonomy" id="685502"/>
    <lineage>
        <taxon>Eukaryota</taxon>
        <taxon>Fungi</taxon>
        <taxon>Dikarya</taxon>
        <taxon>Ascomycota</taxon>
        <taxon>Pezizomycotina</taxon>
        <taxon>Dothideomycetes</taxon>
        <taxon>Dothideomycetidae</taxon>
        <taxon>Mycosphaerellales</taxon>
        <taxon>Mycosphaerellaceae</taxon>
        <taxon>Pseudocercospora</taxon>
    </lineage>
</organism>
<dbReference type="Proteomes" id="UP000660729">
    <property type="component" value="Unassembled WGS sequence"/>
</dbReference>
<dbReference type="PANTHER" id="PTHR38123">
    <property type="entry name" value="CELL WALL SERINE-THREONINE-RICH GALACTOMANNOPROTEIN MP1 (AFU_ORTHOLOGUE AFUA_4G03240)"/>
    <property type="match status" value="1"/>
</dbReference>
<dbReference type="AlphaFoldDB" id="A0A8H6RL76"/>
<keyword evidence="1" id="KW-0732">Signal</keyword>
<evidence type="ECO:0008006" key="4">
    <source>
        <dbReference type="Google" id="ProtNLM"/>
    </source>
</evidence>
<accession>A0A8H6RL76</accession>
<dbReference type="Pfam" id="PF12296">
    <property type="entry name" value="HsbA"/>
    <property type="match status" value="1"/>
</dbReference>
<feature type="chain" id="PRO_5034934098" description="Hydrophobic surface binding protein A-domain-containing protein" evidence="1">
    <location>
        <begin position="17"/>
        <end position="173"/>
    </location>
</feature>
<dbReference type="GO" id="GO:0005576">
    <property type="term" value="C:extracellular region"/>
    <property type="evidence" value="ECO:0007669"/>
    <property type="project" value="TreeGrafter"/>
</dbReference>
<evidence type="ECO:0000313" key="2">
    <source>
        <dbReference type="EMBL" id="KAF7192096.1"/>
    </source>
</evidence>
<sequence length="173" mass="17530">MQLLKALLLLTTTTTALVLPRQNSQIYKDLTAINTKVKSLTTSVNSWNGADLVAALPINTAATAVKTEIDAAAGRTPSAPAISNSEADAILKFIDSSLKPSVKAAADAVSAKAGSFKTVGAASIVSGTLAGLETSTEAYGKALIAKAPSGVKSKAHTALNTIVGYITAAQGKF</sequence>
<comment type="caution">
    <text evidence="2">The sequence shown here is derived from an EMBL/GenBank/DDBJ whole genome shotgun (WGS) entry which is preliminary data.</text>
</comment>
<gene>
    <name evidence="2" type="ORF">HII31_06482</name>
</gene>
<protein>
    <recommendedName>
        <fullName evidence="4">Hydrophobic surface binding protein A-domain-containing protein</fullName>
    </recommendedName>
</protein>
<dbReference type="PANTHER" id="PTHR38123:SF1">
    <property type="entry name" value="HYDROPHOBIC SURFACE BINDING PROTEIN"/>
    <property type="match status" value="1"/>
</dbReference>
<dbReference type="Gene3D" id="1.20.1280.140">
    <property type="match status" value="1"/>
</dbReference>
<name>A0A8H6RL76_9PEZI</name>
<evidence type="ECO:0000256" key="1">
    <source>
        <dbReference type="SAM" id="SignalP"/>
    </source>
</evidence>
<proteinExistence type="predicted"/>
<keyword evidence="3" id="KW-1185">Reference proteome</keyword>
<dbReference type="InterPro" id="IPR021054">
    <property type="entry name" value="Cell_wall_mannoprotein_1"/>
</dbReference>
<dbReference type="EMBL" id="JABCIY010000150">
    <property type="protein sequence ID" value="KAF7192096.1"/>
    <property type="molecule type" value="Genomic_DNA"/>
</dbReference>
<reference evidence="2" key="1">
    <citation type="submission" date="2020-04" db="EMBL/GenBank/DDBJ databases">
        <title>Draft genome resource of the tomato pathogen Pseudocercospora fuligena.</title>
        <authorList>
            <person name="Zaccaron A."/>
        </authorList>
    </citation>
    <scope>NUCLEOTIDE SEQUENCE</scope>
    <source>
        <strain evidence="2">PF001</strain>
    </source>
</reference>